<evidence type="ECO:0000256" key="3">
    <source>
        <dbReference type="SAM" id="SignalP"/>
    </source>
</evidence>
<dbReference type="PROSITE" id="PS50948">
    <property type="entry name" value="PAN"/>
    <property type="match status" value="1"/>
</dbReference>
<reference evidence="5 6" key="1">
    <citation type="submission" date="2019-05" db="EMBL/GenBank/DDBJ databases">
        <title>Draft genome sequence of Pelagicola sp. DSW4-44.</title>
        <authorList>
            <person name="Oh J."/>
        </authorList>
    </citation>
    <scope>NUCLEOTIDE SEQUENCE [LARGE SCALE GENOMIC DNA]</scope>
    <source>
        <strain evidence="5 6">DSW4-44</strain>
    </source>
</reference>
<dbReference type="Gene3D" id="3.50.4.10">
    <property type="entry name" value="Hepatocyte Growth Factor"/>
    <property type="match status" value="1"/>
</dbReference>
<dbReference type="InterPro" id="IPR003609">
    <property type="entry name" value="Pan_app"/>
</dbReference>
<name>A0ABY2V0Z9_9RHOB</name>
<keyword evidence="2" id="KW-1015">Disulfide bond</keyword>
<dbReference type="InterPro" id="IPR000177">
    <property type="entry name" value="Apple"/>
</dbReference>
<evidence type="ECO:0000256" key="1">
    <source>
        <dbReference type="ARBA" id="ARBA00022737"/>
    </source>
</evidence>
<dbReference type="Gene3D" id="3.90.226.10">
    <property type="entry name" value="2-enoyl-CoA Hydratase, Chain A, domain 1"/>
    <property type="match status" value="1"/>
</dbReference>
<dbReference type="EMBL" id="VAUA01000001">
    <property type="protein sequence ID" value="TLP69381.1"/>
    <property type="molecule type" value="Genomic_DNA"/>
</dbReference>
<keyword evidence="3" id="KW-0732">Signal</keyword>
<evidence type="ECO:0000313" key="6">
    <source>
        <dbReference type="Proteomes" id="UP000305041"/>
    </source>
</evidence>
<accession>A0ABY2V0Z9</accession>
<keyword evidence="1" id="KW-0677">Repeat</keyword>
<gene>
    <name evidence="5" type="ORF">FEE96_03625</name>
</gene>
<evidence type="ECO:0000256" key="2">
    <source>
        <dbReference type="ARBA" id="ARBA00023157"/>
    </source>
</evidence>
<dbReference type="CDD" id="cd01100">
    <property type="entry name" value="APPLE_Factor_XI_like"/>
    <property type="match status" value="1"/>
</dbReference>
<dbReference type="InterPro" id="IPR029045">
    <property type="entry name" value="ClpP/crotonase-like_dom_sf"/>
</dbReference>
<evidence type="ECO:0000313" key="5">
    <source>
        <dbReference type="EMBL" id="TLP69381.1"/>
    </source>
</evidence>
<dbReference type="Proteomes" id="UP000305041">
    <property type="component" value="Unassembled WGS sequence"/>
</dbReference>
<feature type="chain" id="PRO_5046957471" description="Apple domain-containing protein" evidence="3">
    <location>
        <begin position="21"/>
        <end position="556"/>
    </location>
</feature>
<sequence>MKQLLLAMSLCIGLPPSAQAADITTTVSELCDLTLTGEIKTGDAKELRHRRDTEQVYVDGSIKLCLDSPGGSLIEGLKLFEEIWGMNIKTHVLPGAQCESACALAFLGGSYLMGTGLTREMRREIWPDGRLGFHGPRIIFPPKVKFPGDQVSKAFDGALEIAAQVYELNRLQDRENGALTDHLVHRFLSTSPDDMYFVDTVGDVILSEIGLNGVDYRNAITNNAVRNICNNRYLKGGFPLVRGKTETIHKDFTSTAALNTALLDYESSEFTVETRRENGYIYGFAGPYPISHRSERIGCFVSFPESIRNFNEEDYDPDYGEITVSISQYYALRDNDTFSYEGWLAEGETVEVNHVAPWYLFDFGTPLSDLPKSAAYHSARRQYVQHSGKEPLITAPKADDFVVFPGFDLPGGDIGLVRNANLETCKKSCDTAEACTAYTYDRWNNLCFLKSAAATSSQIYIQPKADSYVTPSLAARIRSARTNVTMKKRTNKGFSGNPYRDFGSSSYSQCASFCQDDEKCMGVNFADNLCEMFDHPEVYNDQAGTEIGLKHQQLAE</sequence>
<dbReference type="SUPFAM" id="SSF57414">
    <property type="entry name" value="Hairpin loop containing domain-like"/>
    <property type="match status" value="1"/>
</dbReference>
<protein>
    <recommendedName>
        <fullName evidence="4">Apple domain-containing protein</fullName>
    </recommendedName>
</protein>
<feature type="signal peptide" evidence="3">
    <location>
        <begin position="1"/>
        <end position="20"/>
    </location>
</feature>
<proteinExistence type="predicted"/>
<dbReference type="SUPFAM" id="SSF52096">
    <property type="entry name" value="ClpP/crotonase"/>
    <property type="match status" value="1"/>
</dbReference>
<dbReference type="Pfam" id="PF00024">
    <property type="entry name" value="PAN_1"/>
    <property type="match status" value="1"/>
</dbReference>
<dbReference type="Pfam" id="PF14295">
    <property type="entry name" value="PAN_4"/>
    <property type="match status" value="1"/>
</dbReference>
<organism evidence="5 6">
    <name type="scientific">Parasedimentitalea maritima</name>
    <dbReference type="NCBI Taxonomy" id="2578117"/>
    <lineage>
        <taxon>Bacteria</taxon>
        <taxon>Pseudomonadati</taxon>
        <taxon>Pseudomonadota</taxon>
        <taxon>Alphaproteobacteria</taxon>
        <taxon>Rhodobacterales</taxon>
        <taxon>Paracoccaceae</taxon>
        <taxon>Parasedimentitalea</taxon>
    </lineage>
</organism>
<keyword evidence="6" id="KW-1185">Reference proteome</keyword>
<feature type="domain" description="Apple" evidence="4">
    <location>
        <begin position="395"/>
        <end position="472"/>
    </location>
</feature>
<evidence type="ECO:0000259" key="4">
    <source>
        <dbReference type="PROSITE" id="PS50948"/>
    </source>
</evidence>
<comment type="caution">
    <text evidence="5">The sequence shown here is derived from an EMBL/GenBank/DDBJ whole genome shotgun (WGS) entry which is preliminary data.</text>
</comment>